<proteinExistence type="predicted"/>
<dbReference type="OrthoDB" id="9806342at2"/>
<evidence type="ECO:0000313" key="2">
    <source>
        <dbReference type="EMBL" id="VVM05013.1"/>
    </source>
</evidence>
<dbReference type="GO" id="GO:0005975">
    <property type="term" value="P:carbohydrate metabolic process"/>
    <property type="evidence" value="ECO:0007669"/>
    <property type="project" value="InterPro"/>
</dbReference>
<dbReference type="PANTHER" id="PTHR47561:SF1">
    <property type="entry name" value="POLYSACCHARIDE DEACETYLASE FAMILY PROTEIN (AFU_ORTHOLOGUE AFUA_6G05030)"/>
    <property type="match status" value="1"/>
</dbReference>
<gene>
    <name evidence="2" type="ORF">MAMT_00406</name>
</gene>
<evidence type="ECO:0000259" key="1">
    <source>
        <dbReference type="Pfam" id="PF01522"/>
    </source>
</evidence>
<name>A0A5E6M9H2_9BACT</name>
<dbReference type="RefSeq" id="WP_142659271.1">
    <property type="nucleotide sequence ID" value="NZ_CABFVA020000014.1"/>
</dbReference>
<dbReference type="Pfam" id="PF01522">
    <property type="entry name" value="Polysacc_deac_1"/>
    <property type="match status" value="1"/>
</dbReference>
<dbReference type="InterPro" id="IPR002509">
    <property type="entry name" value="NODB_dom"/>
</dbReference>
<protein>
    <recommendedName>
        <fullName evidence="1">NodB homology domain-containing protein</fullName>
    </recommendedName>
</protein>
<evidence type="ECO:0000313" key="3">
    <source>
        <dbReference type="Proteomes" id="UP000334923"/>
    </source>
</evidence>
<accession>A0A5E6M9H2</accession>
<dbReference type="EMBL" id="CABFVA020000014">
    <property type="protein sequence ID" value="VVM05013.1"/>
    <property type="molecule type" value="Genomic_DNA"/>
</dbReference>
<sequence length="260" mass="29553">MTRDALALLSFDLEEFDIPNEFRRAIPKPEQIEVTLAGLQRLTALLADRKIISTFFSTAVLALNAPEAVRNLGQIHEIASHGYAHTGFSASDPDRSKKVLEEITGKRVFGYRNPRFRPIADQLLRNAGYTYNSSENPTFLPGRYCRLFSPRKAYRKGDLLRIPVSVSPLVRFPCFWLAFKNTPPPLFRAVAAWTLAEGGYLHLVFHPWEFADLKDYNLPRWISSPCGQELLEELASFLDWLGARARFTTLADFSEAFLAR</sequence>
<dbReference type="Proteomes" id="UP000334923">
    <property type="component" value="Unassembled WGS sequence"/>
</dbReference>
<reference evidence="2 3" key="1">
    <citation type="submission" date="2019-09" db="EMBL/GenBank/DDBJ databases">
        <authorList>
            <person name="Cremers G."/>
        </authorList>
    </citation>
    <scope>NUCLEOTIDE SEQUENCE [LARGE SCALE GENOMIC DNA]</scope>
    <source>
        <strain evidence="2">4A</strain>
    </source>
</reference>
<dbReference type="PANTHER" id="PTHR47561">
    <property type="entry name" value="POLYSACCHARIDE DEACETYLASE FAMILY PROTEIN (AFU_ORTHOLOGUE AFUA_6G05030)"/>
    <property type="match status" value="1"/>
</dbReference>
<keyword evidence="3" id="KW-1185">Reference proteome</keyword>
<dbReference type="SUPFAM" id="SSF88713">
    <property type="entry name" value="Glycoside hydrolase/deacetylase"/>
    <property type="match status" value="1"/>
</dbReference>
<dbReference type="AlphaFoldDB" id="A0A5E6M9H2"/>
<dbReference type="GO" id="GO:0016810">
    <property type="term" value="F:hydrolase activity, acting on carbon-nitrogen (but not peptide) bonds"/>
    <property type="evidence" value="ECO:0007669"/>
    <property type="project" value="InterPro"/>
</dbReference>
<dbReference type="Gene3D" id="3.20.20.370">
    <property type="entry name" value="Glycoside hydrolase/deacetylase"/>
    <property type="match status" value="1"/>
</dbReference>
<dbReference type="InterPro" id="IPR011330">
    <property type="entry name" value="Glyco_hydro/deAcase_b/a-brl"/>
</dbReference>
<feature type="domain" description="NodB homology" evidence="1">
    <location>
        <begin position="40"/>
        <end position="130"/>
    </location>
</feature>
<organism evidence="2 3">
    <name type="scientific">Methylacidimicrobium tartarophylax</name>
    <dbReference type="NCBI Taxonomy" id="1041768"/>
    <lineage>
        <taxon>Bacteria</taxon>
        <taxon>Pseudomonadati</taxon>
        <taxon>Verrucomicrobiota</taxon>
        <taxon>Methylacidimicrobium</taxon>
    </lineage>
</organism>